<dbReference type="EMBL" id="MU155266">
    <property type="protein sequence ID" value="KAF9477275.1"/>
    <property type="molecule type" value="Genomic_DNA"/>
</dbReference>
<evidence type="ECO:0000256" key="1">
    <source>
        <dbReference type="ARBA" id="ARBA00022723"/>
    </source>
</evidence>
<dbReference type="Pfam" id="PF01753">
    <property type="entry name" value="zf-MYND"/>
    <property type="match status" value="1"/>
</dbReference>
<dbReference type="Gene3D" id="6.10.140.2220">
    <property type="match status" value="1"/>
</dbReference>
<sequence length="367" mass="42035">MDSDLQTRTAHEYFPKALISDCELVCEEFSAQYVEKIRNTIFEAHQDRVGPQHVQQWFKTVTHGPNAVRSLSTNEKMNSRLISWKTGKKFLPENLFFRTVDTSRLLPMALADFRIQWYAHRASWAWLDGHDKKNGIEPRRNFQLLTLSGLMFPLLVMRNMHDYGGADIPIVLTSWNAKQLAHAFDYWVDISKPGMSECERREKFTALDSTWGVPQPCFMQVDLLVRSLLSDPATEYVPRFIVFMSIAKDAKGCALFTDPSFQPPKELIDSYPPGCGGTDCVDENCGFFDFAACRSLAKGSDLVRKDKFPRNTVRCNVWTCQVEERGGYTGPSKFQTCQRCGEVLYCCKAHQEHDWKSHKRVCEARAA</sequence>
<keyword evidence="2 4" id="KW-0863">Zinc-finger</keyword>
<keyword evidence="3" id="KW-0862">Zinc</keyword>
<dbReference type="AlphaFoldDB" id="A0A9P5Z073"/>
<dbReference type="InterPro" id="IPR002893">
    <property type="entry name" value="Znf_MYND"/>
</dbReference>
<evidence type="ECO:0000313" key="7">
    <source>
        <dbReference type="Proteomes" id="UP000807469"/>
    </source>
</evidence>
<comment type="caution">
    <text evidence="6">The sequence shown here is derived from an EMBL/GenBank/DDBJ whole genome shotgun (WGS) entry which is preliminary data.</text>
</comment>
<dbReference type="OrthoDB" id="432970at2759"/>
<name>A0A9P5Z073_9AGAR</name>
<dbReference type="Proteomes" id="UP000807469">
    <property type="component" value="Unassembled WGS sequence"/>
</dbReference>
<feature type="domain" description="MYND-type" evidence="5">
    <location>
        <begin position="317"/>
        <end position="362"/>
    </location>
</feature>
<reference evidence="6" key="1">
    <citation type="submission" date="2020-11" db="EMBL/GenBank/DDBJ databases">
        <authorList>
            <consortium name="DOE Joint Genome Institute"/>
            <person name="Ahrendt S."/>
            <person name="Riley R."/>
            <person name="Andreopoulos W."/>
            <person name="Labutti K."/>
            <person name="Pangilinan J."/>
            <person name="Ruiz-Duenas F.J."/>
            <person name="Barrasa J.M."/>
            <person name="Sanchez-Garcia M."/>
            <person name="Camarero S."/>
            <person name="Miyauchi S."/>
            <person name="Serrano A."/>
            <person name="Linde D."/>
            <person name="Babiker R."/>
            <person name="Drula E."/>
            <person name="Ayuso-Fernandez I."/>
            <person name="Pacheco R."/>
            <person name="Padilla G."/>
            <person name="Ferreira P."/>
            <person name="Barriuso J."/>
            <person name="Kellner H."/>
            <person name="Castanera R."/>
            <person name="Alfaro M."/>
            <person name="Ramirez L."/>
            <person name="Pisabarro A.G."/>
            <person name="Kuo A."/>
            <person name="Tritt A."/>
            <person name="Lipzen A."/>
            <person name="He G."/>
            <person name="Yan M."/>
            <person name="Ng V."/>
            <person name="Cullen D."/>
            <person name="Martin F."/>
            <person name="Rosso M.-N."/>
            <person name="Henrissat B."/>
            <person name="Hibbett D."/>
            <person name="Martinez A.T."/>
            <person name="Grigoriev I.V."/>
        </authorList>
    </citation>
    <scope>NUCLEOTIDE SEQUENCE</scope>
    <source>
        <strain evidence="6">CIRM-BRFM 674</strain>
    </source>
</reference>
<gene>
    <name evidence="6" type="ORF">BDN70DRAFT_810997</name>
</gene>
<evidence type="ECO:0000256" key="3">
    <source>
        <dbReference type="ARBA" id="ARBA00022833"/>
    </source>
</evidence>
<keyword evidence="7" id="KW-1185">Reference proteome</keyword>
<dbReference type="PROSITE" id="PS50865">
    <property type="entry name" value="ZF_MYND_2"/>
    <property type="match status" value="1"/>
</dbReference>
<evidence type="ECO:0000313" key="6">
    <source>
        <dbReference type="EMBL" id="KAF9477275.1"/>
    </source>
</evidence>
<dbReference type="SUPFAM" id="SSF144232">
    <property type="entry name" value="HIT/MYND zinc finger-like"/>
    <property type="match status" value="1"/>
</dbReference>
<evidence type="ECO:0000256" key="4">
    <source>
        <dbReference type="PROSITE-ProRule" id="PRU00134"/>
    </source>
</evidence>
<evidence type="ECO:0000259" key="5">
    <source>
        <dbReference type="PROSITE" id="PS50865"/>
    </source>
</evidence>
<keyword evidence="1" id="KW-0479">Metal-binding</keyword>
<proteinExistence type="predicted"/>
<protein>
    <recommendedName>
        <fullName evidence="5">MYND-type domain-containing protein</fullName>
    </recommendedName>
</protein>
<accession>A0A9P5Z073</accession>
<evidence type="ECO:0000256" key="2">
    <source>
        <dbReference type="ARBA" id="ARBA00022771"/>
    </source>
</evidence>
<organism evidence="6 7">
    <name type="scientific">Pholiota conissans</name>
    <dbReference type="NCBI Taxonomy" id="109636"/>
    <lineage>
        <taxon>Eukaryota</taxon>
        <taxon>Fungi</taxon>
        <taxon>Dikarya</taxon>
        <taxon>Basidiomycota</taxon>
        <taxon>Agaricomycotina</taxon>
        <taxon>Agaricomycetes</taxon>
        <taxon>Agaricomycetidae</taxon>
        <taxon>Agaricales</taxon>
        <taxon>Agaricineae</taxon>
        <taxon>Strophariaceae</taxon>
        <taxon>Pholiota</taxon>
    </lineage>
</organism>
<dbReference type="GO" id="GO:0008270">
    <property type="term" value="F:zinc ion binding"/>
    <property type="evidence" value="ECO:0007669"/>
    <property type="project" value="UniProtKB-KW"/>
</dbReference>